<organism evidence="2 3">
    <name type="scientific">Rhinocladiella mackenziei CBS 650.93</name>
    <dbReference type="NCBI Taxonomy" id="1442369"/>
    <lineage>
        <taxon>Eukaryota</taxon>
        <taxon>Fungi</taxon>
        <taxon>Dikarya</taxon>
        <taxon>Ascomycota</taxon>
        <taxon>Pezizomycotina</taxon>
        <taxon>Eurotiomycetes</taxon>
        <taxon>Chaetothyriomycetidae</taxon>
        <taxon>Chaetothyriales</taxon>
        <taxon>Herpotrichiellaceae</taxon>
        <taxon>Rhinocladiella</taxon>
    </lineage>
</organism>
<dbReference type="PANTHER" id="PTHR30543:SF21">
    <property type="entry name" value="NAD(P)H-DEPENDENT FMN REDUCTASE LOT6"/>
    <property type="match status" value="1"/>
</dbReference>
<dbReference type="GeneID" id="25292703"/>
<dbReference type="GO" id="GO:0016491">
    <property type="term" value="F:oxidoreductase activity"/>
    <property type="evidence" value="ECO:0007669"/>
    <property type="project" value="InterPro"/>
</dbReference>
<evidence type="ECO:0000259" key="1">
    <source>
        <dbReference type="Pfam" id="PF03358"/>
    </source>
</evidence>
<dbReference type="STRING" id="1442369.A0A0D2IU09"/>
<evidence type="ECO:0000313" key="3">
    <source>
        <dbReference type="Proteomes" id="UP000053617"/>
    </source>
</evidence>
<dbReference type="VEuPathDB" id="FungiDB:Z518_04632"/>
<dbReference type="InterPro" id="IPR029039">
    <property type="entry name" value="Flavoprotein-like_sf"/>
</dbReference>
<gene>
    <name evidence="2" type="ORF">Z518_04632</name>
</gene>
<dbReference type="GO" id="GO:0005829">
    <property type="term" value="C:cytosol"/>
    <property type="evidence" value="ECO:0007669"/>
    <property type="project" value="TreeGrafter"/>
</dbReference>
<name>A0A0D2IU09_9EURO</name>
<dbReference type="AlphaFoldDB" id="A0A0D2IU09"/>
<sequence>MAQLPRSIAVIIGSTRTPRIGPQVAEMVLHTLEPEAKSKQFTLSLVDLASFELPVFNEPAPPAMVPAHASHVHKATKSWSAEVSRHAGYIWVIPEYNGGMAGGTKNSIDYLYNEWQGKPAMIVAYGIKGGLWAAAQLKQTLQVMKLQVVDTLTTLAFAGGAGADLVLAMRGELGKDTRSDWEANTANIRQAFEDLTAVLDSSVHE</sequence>
<feature type="domain" description="NADPH-dependent FMN reductase-like" evidence="1">
    <location>
        <begin position="8"/>
        <end position="151"/>
    </location>
</feature>
<protein>
    <recommendedName>
        <fullName evidence="1">NADPH-dependent FMN reductase-like domain-containing protein</fullName>
    </recommendedName>
</protein>
<dbReference type="PANTHER" id="PTHR30543">
    <property type="entry name" value="CHROMATE REDUCTASE"/>
    <property type="match status" value="1"/>
</dbReference>
<dbReference type="EMBL" id="KN847477">
    <property type="protein sequence ID" value="KIX06656.1"/>
    <property type="molecule type" value="Genomic_DNA"/>
</dbReference>
<evidence type="ECO:0000313" key="2">
    <source>
        <dbReference type="EMBL" id="KIX06656.1"/>
    </source>
</evidence>
<dbReference type="InterPro" id="IPR050712">
    <property type="entry name" value="NAD(P)H-dep_reductase"/>
</dbReference>
<dbReference type="Pfam" id="PF03358">
    <property type="entry name" value="FMN_red"/>
    <property type="match status" value="1"/>
</dbReference>
<dbReference type="SUPFAM" id="SSF52218">
    <property type="entry name" value="Flavoproteins"/>
    <property type="match status" value="1"/>
</dbReference>
<dbReference type="Gene3D" id="3.40.50.360">
    <property type="match status" value="1"/>
</dbReference>
<proteinExistence type="predicted"/>
<dbReference type="InterPro" id="IPR005025">
    <property type="entry name" value="FMN_Rdtase-like_dom"/>
</dbReference>
<accession>A0A0D2IU09</accession>
<dbReference type="HOGENOM" id="CLU_055322_2_0_1"/>
<reference evidence="2 3" key="1">
    <citation type="submission" date="2015-01" db="EMBL/GenBank/DDBJ databases">
        <title>The Genome Sequence of Rhinocladiella mackenzie CBS 650.93.</title>
        <authorList>
            <consortium name="The Broad Institute Genomics Platform"/>
            <person name="Cuomo C."/>
            <person name="de Hoog S."/>
            <person name="Gorbushina A."/>
            <person name="Stielow B."/>
            <person name="Teixiera M."/>
            <person name="Abouelleil A."/>
            <person name="Chapman S.B."/>
            <person name="Priest M."/>
            <person name="Young S.K."/>
            <person name="Wortman J."/>
            <person name="Nusbaum C."/>
            <person name="Birren B."/>
        </authorList>
    </citation>
    <scope>NUCLEOTIDE SEQUENCE [LARGE SCALE GENOMIC DNA]</scope>
    <source>
        <strain evidence="2 3">CBS 650.93</strain>
    </source>
</reference>
<dbReference type="OrthoDB" id="68575at2759"/>
<dbReference type="GO" id="GO:0010181">
    <property type="term" value="F:FMN binding"/>
    <property type="evidence" value="ECO:0007669"/>
    <property type="project" value="TreeGrafter"/>
</dbReference>
<keyword evidence="3" id="KW-1185">Reference proteome</keyword>
<dbReference type="RefSeq" id="XP_013273792.1">
    <property type="nucleotide sequence ID" value="XM_013418338.1"/>
</dbReference>
<dbReference type="Proteomes" id="UP000053617">
    <property type="component" value="Unassembled WGS sequence"/>
</dbReference>